<dbReference type="PANTHER" id="PTHR33120">
    <property type="entry name" value="EXPRESSED PROTEIN-RELATED"/>
    <property type="match status" value="1"/>
</dbReference>
<feature type="region of interest" description="Disordered" evidence="1">
    <location>
        <begin position="1"/>
        <end position="76"/>
    </location>
</feature>
<gene>
    <name evidence="4" type="ORF">BDA96_03G468600</name>
</gene>
<feature type="compositionally biased region" description="Low complexity" evidence="1">
    <location>
        <begin position="13"/>
        <end position="27"/>
    </location>
</feature>
<evidence type="ECO:0000259" key="3">
    <source>
        <dbReference type="Pfam" id="PF20235"/>
    </source>
</evidence>
<sequence length="495" mass="54167">MGKRRSGRRRAAGDSSVRPSSSSGGSTDHQKSSSCKSTAFQPTRLSQQSGAAAAAAAEASSPPPPPRRSPTEDTPALRRRLVGLIRDFYIDAISRLPTADLRTTLARGLLVGGHCYGPLHPVDNIIANSVWYNAAFPLRPEDRVEVDVICTQGTDRAARRSLDGLVAFLLHVCPFLSPTNALWQLVRSRADLRVAVASASAGSASVQCARPSSVLRSTEREVVKAAFQMAAEAAKHPNPAAFALFASSGLPDVSRLLASKRGLSSLDIRRLSSVLPHYPLANELSSCLPPPDPSPRISQYISTRKKGAIKWCNSLLQIVDAALCKFASKTGLHYELHTIYGDSLLTDEDFYDYYHINFMGLPKDDRSSSSGAEPVRALFFFAEAPRPGRHDFREEDISICCLVEPSPPDVDNCHACLVKKYKINHPSADPVDDTHDLRFGGQCYGTGAIDHDWSFRSTMIVDYLFFDSDRDNGLVEYLHNYFALVDANCSRLKDK</sequence>
<feature type="compositionally biased region" description="Low complexity" evidence="1">
    <location>
        <begin position="51"/>
        <end position="60"/>
    </location>
</feature>
<evidence type="ECO:0000259" key="2">
    <source>
        <dbReference type="Pfam" id="PF12274"/>
    </source>
</evidence>
<proteinExistence type="predicted"/>
<comment type="caution">
    <text evidence="4">The sequence shown here is derived from an EMBL/GenBank/DDBJ whole genome shotgun (WGS) entry which is preliminary data.</text>
</comment>
<evidence type="ECO:0000313" key="4">
    <source>
        <dbReference type="EMBL" id="KAG0541119.1"/>
    </source>
</evidence>
<organism evidence="4 5">
    <name type="scientific">Sorghum bicolor</name>
    <name type="common">Sorghum</name>
    <name type="synonym">Sorghum vulgare</name>
    <dbReference type="NCBI Taxonomy" id="4558"/>
    <lineage>
        <taxon>Eukaryota</taxon>
        <taxon>Viridiplantae</taxon>
        <taxon>Streptophyta</taxon>
        <taxon>Embryophyta</taxon>
        <taxon>Tracheophyta</taxon>
        <taxon>Spermatophyta</taxon>
        <taxon>Magnoliopsida</taxon>
        <taxon>Liliopsida</taxon>
        <taxon>Poales</taxon>
        <taxon>Poaceae</taxon>
        <taxon>PACMAD clade</taxon>
        <taxon>Panicoideae</taxon>
        <taxon>Andropogonodae</taxon>
        <taxon>Andropogoneae</taxon>
        <taxon>Sorghinae</taxon>
        <taxon>Sorghum</taxon>
    </lineage>
</organism>
<name>A0A921UR17_SORBI</name>
<protein>
    <submittedName>
        <fullName evidence="4">Uncharacterized protein</fullName>
    </submittedName>
</protein>
<dbReference type="Pfam" id="PF12274">
    <property type="entry name" value="DUF3615"/>
    <property type="match status" value="1"/>
</dbReference>
<evidence type="ECO:0000313" key="5">
    <source>
        <dbReference type="Proteomes" id="UP000807115"/>
    </source>
</evidence>
<dbReference type="Pfam" id="PF20235">
    <property type="entry name" value="PIR2-like_helical"/>
    <property type="match status" value="1"/>
</dbReference>
<feature type="compositionally biased region" description="Polar residues" evidence="1">
    <location>
        <begin position="35"/>
        <end position="50"/>
    </location>
</feature>
<evidence type="ECO:0000256" key="1">
    <source>
        <dbReference type="SAM" id="MobiDB-lite"/>
    </source>
</evidence>
<dbReference type="InterPro" id="IPR046527">
    <property type="entry name" value="PIR2-like_helical"/>
</dbReference>
<reference evidence="4" key="1">
    <citation type="journal article" date="2019" name="BMC Genomics">
        <title>A new reference genome for Sorghum bicolor reveals high levels of sequence similarity between sweet and grain genotypes: implications for the genetics of sugar metabolism.</title>
        <authorList>
            <person name="Cooper E.A."/>
            <person name="Brenton Z.W."/>
            <person name="Flinn B.S."/>
            <person name="Jenkins J."/>
            <person name="Shu S."/>
            <person name="Flowers D."/>
            <person name="Luo F."/>
            <person name="Wang Y."/>
            <person name="Xia P."/>
            <person name="Barry K."/>
            <person name="Daum C."/>
            <person name="Lipzen A."/>
            <person name="Yoshinaga Y."/>
            <person name="Schmutz J."/>
            <person name="Saski C."/>
            <person name="Vermerris W."/>
            <person name="Kresovich S."/>
        </authorList>
    </citation>
    <scope>NUCLEOTIDE SEQUENCE</scope>
</reference>
<dbReference type="PANTHER" id="PTHR33120:SF51">
    <property type="entry name" value="PIR2-LIKE HELICAL DOMAIN-CONTAINING PROTEIN"/>
    <property type="match status" value="1"/>
</dbReference>
<dbReference type="InterPro" id="IPR022059">
    <property type="entry name" value="DUF3615"/>
</dbReference>
<dbReference type="Proteomes" id="UP000807115">
    <property type="component" value="Chromosome 3"/>
</dbReference>
<feature type="compositionally biased region" description="Basic residues" evidence="1">
    <location>
        <begin position="1"/>
        <end position="10"/>
    </location>
</feature>
<feature type="domain" description="PIR2-like helical" evidence="3">
    <location>
        <begin position="85"/>
        <end position="197"/>
    </location>
</feature>
<feature type="domain" description="DUF3615" evidence="2">
    <location>
        <begin position="319"/>
        <end position="426"/>
    </location>
</feature>
<reference evidence="4" key="2">
    <citation type="submission" date="2020-10" db="EMBL/GenBank/DDBJ databases">
        <authorList>
            <person name="Cooper E.A."/>
            <person name="Brenton Z.W."/>
            <person name="Flinn B.S."/>
            <person name="Jenkins J."/>
            <person name="Shu S."/>
            <person name="Flowers D."/>
            <person name="Luo F."/>
            <person name="Wang Y."/>
            <person name="Xia P."/>
            <person name="Barry K."/>
            <person name="Daum C."/>
            <person name="Lipzen A."/>
            <person name="Yoshinaga Y."/>
            <person name="Schmutz J."/>
            <person name="Saski C."/>
            <person name="Vermerris W."/>
            <person name="Kresovich S."/>
        </authorList>
    </citation>
    <scope>NUCLEOTIDE SEQUENCE</scope>
</reference>
<accession>A0A921UR17</accession>
<dbReference type="EMBL" id="CM027682">
    <property type="protein sequence ID" value="KAG0541119.1"/>
    <property type="molecule type" value="Genomic_DNA"/>
</dbReference>
<dbReference type="AlphaFoldDB" id="A0A921UR17"/>